<evidence type="ECO:0000256" key="1">
    <source>
        <dbReference type="ARBA" id="ARBA00022723"/>
    </source>
</evidence>
<evidence type="ECO:0000256" key="3">
    <source>
        <dbReference type="ARBA" id="ARBA00022833"/>
    </source>
</evidence>
<dbReference type="GO" id="GO:0045087">
    <property type="term" value="P:innate immune response"/>
    <property type="evidence" value="ECO:0007669"/>
    <property type="project" value="TreeGrafter"/>
</dbReference>
<dbReference type="PROSITE" id="PS00518">
    <property type="entry name" value="ZF_RING_1"/>
    <property type="match status" value="1"/>
</dbReference>
<dbReference type="GO" id="GO:0008630">
    <property type="term" value="P:intrinsic apoptotic signaling pathway in response to DNA damage"/>
    <property type="evidence" value="ECO:0007669"/>
    <property type="project" value="TreeGrafter"/>
</dbReference>
<protein>
    <submittedName>
        <fullName evidence="7">Uncharacterized protein</fullName>
    </submittedName>
</protein>
<dbReference type="PROSITE" id="PS50089">
    <property type="entry name" value="ZF_RING_2"/>
    <property type="match status" value="1"/>
</dbReference>
<evidence type="ECO:0000259" key="6">
    <source>
        <dbReference type="PROSITE" id="PS50119"/>
    </source>
</evidence>
<feature type="domain" description="RING-type" evidence="5">
    <location>
        <begin position="20"/>
        <end position="57"/>
    </location>
</feature>
<dbReference type="InterPro" id="IPR000315">
    <property type="entry name" value="Znf_B-box"/>
</dbReference>
<evidence type="ECO:0000313" key="8">
    <source>
        <dbReference type="Proteomes" id="UP000694392"/>
    </source>
</evidence>
<keyword evidence="8" id="KW-1185">Reference proteome</keyword>
<feature type="domain" description="B box-type" evidence="6">
    <location>
        <begin position="154"/>
        <end position="193"/>
    </location>
</feature>
<reference evidence="7" key="1">
    <citation type="submission" date="2025-08" db="UniProtKB">
        <authorList>
            <consortium name="Ensembl"/>
        </authorList>
    </citation>
    <scope>IDENTIFICATION</scope>
</reference>
<dbReference type="GO" id="GO:0005654">
    <property type="term" value="C:nucleoplasm"/>
    <property type="evidence" value="ECO:0007669"/>
    <property type="project" value="TreeGrafter"/>
</dbReference>
<dbReference type="InterPro" id="IPR017907">
    <property type="entry name" value="Znf_RING_CS"/>
</dbReference>
<dbReference type="InterPro" id="IPR013083">
    <property type="entry name" value="Znf_RING/FYVE/PHD"/>
</dbReference>
<evidence type="ECO:0000259" key="5">
    <source>
        <dbReference type="PROSITE" id="PS50089"/>
    </source>
</evidence>
<dbReference type="Ensembl" id="ENSSPUT00000008754.1">
    <property type="protein sequence ID" value="ENSSPUP00000008203.1"/>
    <property type="gene ID" value="ENSSPUG00000006351.1"/>
</dbReference>
<accession>A0A8D0GKT3</accession>
<evidence type="ECO:0000256" key="4">
    <source>
        <dbReference type="PROSITE-ProRule" id="PRU00024"/>
    </source>
</evidence>
<organism evidence="7 8">
    <name type="scientific">Sphenodon punctatus</name>
    <name type="common">Tuatara</name>
    <name type="synonym">Hatteria punctata</name>
    <dbReference type="NCBI Taxonomy" id="8508"/>
    <lineage>
        <taxon>Eukaryota</taxon>
        <taxon>Metazoa</taxon>
        <taxon>Chordata</taxon>
        <taxon>Craniata</taxon>
        <taxon>Vertebrata</taxon>
        <taxon>Euteleostomi</taxon>
        <taxon>Lepidosauria</taxon>
        <taxon>Sphenodontia</taxon>
        <taxon>Sphenodontidae</taxon>
        <taxon>Sphenodon</taxon>
    </lineage>
</organism>
<dbReference type="GO" id="GO:0008270">
    <property type="term" value="F:zinc ion binding"/>
    <property type="evidence" value="ECO:0007669"/>
    <property type="project" value="UniProtKB-KW"/>
</dbReference>
<dbReference type="AlphaFoldDB" id="A0A8D0GKT3"/>
<keyword evidence="1" id="KW-0479">Metal-binding</keyword>
<dbReference type="Gene3D" id="3.30.40.10">
    <property type="entry name" value="Zinc/RING finger domain, C3HC4 (zinc finger)"/>
    <property type="match status" value="1"/>
</dbReference>
<dbReference type="InterPro" id="IPR047153">
    <property type="entry name" value="TRIM45/56/19-like"/>
</dbReference>
<dbReference type="InterPro" id="IPR001841">
    <property type="entry name" value="Znf_RING"/>
</dbReference>
<dbReference type="SMART" id="SM00184">
    <property type="entry name" value="RING"/>
    <property type="match status" value="1"/>
</dbReference>
<keyword evidence="3" id="KW-0862">Zinc</keyword>
<name>A0A8D0GKT3_SPHPU</name>
<sequence length="212" mass="24038">PISFSFLFKIVEEEFQFLLCEKCQKEARNPKLLSCLHTLCSDCIGENKPIGLCPICRAPILDANGIPDQDNLLFANLQAKLHTFRKIVTGNDLVCSNDRCKKSAEFWCSDCEALLCAQCFEGHQVFFKKNHEARKVTDLKMESAKQFLEGAKKSSNLFCSSASHQNKGKITSIYCRGCEKPLCCSCAFLDREHTNLCCDIHLEIQRRQEELS</sequence>
<evidence type="ECO:0000256" key="2">
    <source>
        <dbReference type="ARBA" id="ARBA00022771"/>
    </source>
</evidence>
<dbReference type="SUPFAM" id="SSF57850">
    <property type="entry name" value="RING/U-box"/>
    <property type="match status" value="1"/>
</dbReference>
<feature type="domain" description="B box-type" evidence="6">
    <location>
        <begin position="90"/>
        <end position="136"/>
    </location>
</feature>
<evidence type="ECO:0000313" key="7">
    <source>
        <dbReference type="Ensembl" id="ENSSPUP00000008203.1"/>
    </source>
</evidence>
<dbReference type="Proteomes" id="UP000694392">
    <property type="component" value="Unplaced"/>
</dbReference>
<keyword evidence="2 4" id="KW-0863">Zinc-finger</keyword>
<dbReference type="GO" id="GO:0044790">
    <property type="term" value="P:suppression of viral release by host"/>
    <property type="evidence" value="ECO:0007669"/>
    <property type="project" value="TreeGrafter"/>
</dbReference>
<dbReference type="PANTHER" id="PTHR25462">
    <property type="entry name" value="BONUS, ISOFORM C-RELATED"/>
    <property type="match status" value="1"/>
</dbReference>
<dbReference type="Pfam" id="PF22586">
    <property type="entry name" value="ANCHR-like_BBOX"/>
    <property type="match status" value="1"/>
</dbReference>
<dbReference type="GeneTree" id="ENSGT00510000048454"/>
<dbReference type="PROSITE" id="PS50119">
    <property type="entry name" value="ZF_BBOX"/>
    <property type="match status" value="2"/>
</dbReference>
<dbReference type="PANTHER" id="PTHR25462:SF302">
    <property type="entry name" value="PROTEIN PML"/>
    <property type="match status" value="1"/>
</dbReference>
<dbReference type="Pfam" id="PF14634">
    <property type="entry name" value="zf-RING_5"/>
    <property type="match status" value="1"/>
</dbReference>
<reference evidence="7" key="2">
    <citation type="submission" date="2025-09" db="UniProtKB">
        <authorList>
            <consortium name="Ensembl"/>
        </authorList>
    </citation>
    <scope>IDENTIFICATION</scope>
</reference>
<proteinExistence type="predicted"/>